<comment type="subcellular location">
    <subcellularLocation>
        <location evidence="1">Nucleus</location>
    </subcellularLocation>
</comment>
<dbReference type="EMBL" id="JAFCMP010000011">
    <property type="protein sequence ID" value="KAG5192067.1"/>
    <property type="molecule type" value="Genomic_DNA"/>
</dbReference>
<dbReference type="AlphaFoldDB" id="A0A835ZH43"/>
<dbReference type="InterPro" id="IPR036747">
    <property type="entry name" value="ASF1-like_sf"/>
</dbReference>
<dbReference type="GO" id="GO:0006335">
    <property type="term" value="P:DNA replication-dependent chromatin assembly"/>
    <property type="evidence" value="ECO:0007669"/>
    <property type="project" value="TreeGrafter"/>
</dbReference>
<evidence type="ECO:0000313" key="8">
    <source>
        <dbReference type="EMBL" id="KAG5192067.1"/>
    </source>
</evidence>
<protein>
    <submittedName>
        <fullName evidence="8">Anti-silencing function 1</fullName>
    </submittedName>
</protein>
<keyword evidence="4" id="KW-0804">Transcription</keyword>
<evidence type="ECO:0000256" key="3">
    <source>
        <dbReference type="ARBA" id="ARBA00023015"/>
    </source>
</evidence>
<sequence length="237" mass="26009">MALVILKNVEVLDNPAPFLSPLKFDITFECQQALEEDLEWKVIYVGSAEDSKRDQVLDEIMVGPVSVGTMRFTMETDAPDPSKIPQEDLKGVTVVLLQCLYRGNEFVRVGYYVNNEMPEEAAAAAEAAKADPLAHQAQQNQLMQQSASMFRAIVEGGSAVEQHDSLMQTATVTPAPPTIDIPADPTKLVRNILSDKPRVTRFSIDWRPAGAMDVGGDDTMSGLPPMDDVQGRYGARR</sequence>
<evidence type="ECO:0000256" key="1">
    <source>
        <dbReference type="ARBA" id="ARBA00004123"/>
    </source>
</evidence>
<dbReference type="PANTHER" id="PTHR12040">
    <property type="entry name" value="ANTI-SILENCING PROTEIN 1"/>
    <property type="match status" value="1"/>
</dbReference>
<keyword evidence="9" id="KW-1185">Reference proteome</keyword>
<comment type="caution">
    <text evidence="8">The sequence shown here is derived from an EMBL/GenBank/DDBJ whole genome shotgun (WGS) entry which is preliminary data.</text>
</comment>
<evidence type="ECO:0000256" key="6">
    <source>
        <dbReference type="ARBA" id="ARBA00023242"/>
    </source>
</evidence>
<keyword evidence="5" id="KW-0143">Chaperone</keyword>
<organism evidence="8 9">
    <name type="scientific">Tribonema minus</name>
    <dbReference type="NCBI Taxonomy" id="303371"/>
    <lineage>
        <taxon>Eukaryota</taxon>
        <taxon>Sar</taxon>
        <taxon>Stramenopiles</taxon>
        <taxon>Ochrophyta</taxon>
        <taxon>PX clade</taxon>
        <taxon>Xanthophyceae</taxon>
        <taxon>Tribonematales</taxon>
        <taxon>Tribonemataceae</taxon>
        <taxon>Tribonema</taxon>
    </lineage>
</organism>
<evidence type="ECO:0000256" key="7">
    <source>
        <dbReference type="SAM" id="MobiDB-lite"/>
    </source>
</evidence>
<dbReference type="GO" id="GO:0042393">
    <property type="term" value="F:histone binding"/>
    <property type="evidence" value="ECO:0007669"/>
    <property type="project" value="TreeGrafter"/>
</dbReference>
<reference evidence="8" key="1">
    <citation type="submission" date="2021-02" db="EMBL/GenBank/DDBJ databases">
        <title>First Annotated Genome of the Yellow-green Alga Tribonema minus.</title>
        <authorList>
            <person name="Mahan K.M."/>
        </authorList>
    </citation>
    <scope>NUCLEOTIDE SEQUENCE</scope>
    <source>
        <strain evidence="8">UTEX B ZZ1240</strain>
    </source>
</reference>
<keyword evidence="6" id="KW-0539">Nucleus</keyword>
<dbReference type="Pfam" id="PF04729">
    <property type="entry name" value="ASF1_hist_chap"/>
    <property type="match status" value="1"/>
</dbReference>
<proteinExistence type="inferred from homology"/>
<dbReference type="Gene3D" id="2.60.40.1490">
    <property type="entry name" value="Histone chaperone ASF1-like"/>
    <property type="match status" value="2"/>
</dbReference>
<dbReference type="SUPFAM" id="SSF101546">
    <property type="entry name" value="ASF1-like"/>
    <property type="match status" value="1"/>
</dbReference>
<evidence type="ECO:0000256" key="5">
    <source>
        <dbReference type="ARBA" id="ARBA00023186"/>
    </source>
</evidence>
<comment type="similarity">
    <text evidence="2">Belongs to the ASF1 family.</text>
</comment>
<evidence type="ECO:0000256" key="4">
    <source>
        <dbReference type="ARBA" id="ARBA00023163"/>
    </source>
</evidence>
<evidence type="ECO:0000313" key="9">
    <source>
        <dbReference type="Proteomes" id="UP000664859"/>
    </source>
</evidence>
<dbReference type="GO" id="GO:0005634">
    <property type="term" value="C:nucleus"/>
    <property type="evidence" value="ECO:0007669"/>
    <property type="project" value="UniProtKB-SubCell"/>
</dbReference>
<gene>
    <name evidence="8" type="ORF">JKP88DRAFT_294240</name>
</gene>
<dbReference type="InterPro" id="IPR006818">
    <property type="entry name" value="ASF1-like"/>
</dbReference>
<dbReference type="GO" id="GO:0000785">
    <property type="term" value="C:chromatin"/>
    <property type="evidence" value="ECO:0007669"/>
    <property type="project" value="TreeGrafter"/>
</dbReference>
<dbReference type="PANTHER" id="PTHR12040:SF0">
    <property type="entry name" value="HISTONE CHAPERONE ASF1"/>
    <property type="match status" value="1"/>
</dbReference>
<dbReference type="Proteomes" id="UP000664859">
    <property type="component" value="Unassembled WGS sequence"/>
</dbReference>
<name>A0A835ZH43_9STRA</name>
<keyword evidence="3" id="KW-0805">Transcription regulation</keyword>
<evidence type="ECO:0000256" key="2">
    <source>
        <dbReference type="ARBA" id="ARBA00006051"/>
    </source>
</evidence>
<feature type="region of interest" description="Disordered" evidence="7">
    <location>
        <begin position="213"/>
        <end position="237"/>
    </location>
</feature>
<accession>A0A835ZH43</accession>
<dbReference type="OrthoDB" id="29755at2759"/>